<dbReference type="EMBL" id="CP092620">
    <property type="protein sequence ID" value="UMM10301.1"/>
    <property type="molecule type" value="Genomic_DNA"/>
</dbReference>
<feature type="region of interest" description="Disordered" evidence="1">
    <location>
        <begin position="79"/>
        <end position="110"/>
    </location>
</feature>
<dbReference type="Proteomes" id="UP000829354">
    <property type="component" value="Chromosome I"/>
</dbReference>
<gene>
    <name evidence="2" type="ORF">L5515_000135</name>
</gene>
<protein>
    <submittedName>
        <fullName evidence="2">Uncharacterized protein</fullName>
    </submittedName>
</protein>
<name>A0AAE9DXJ5_CAEBR</name>
<evidence type="ECO:0000256" key="1">
    <source>
        <dbReference type="SAM" id="MobiDB-lite"/>
    </source>
</evidence>
<proteinExistence type="predicted"/>
<accession>A0AAE9DXJ5</accession>
<keyword evidence="3" id="KW-1185">Reference proteome</keyword>
<reference evidence="2 3" key="1">
    <citation type="submission" date="2022-04" db="EMBL/GenBank/DDBJ databases">
        <title>Chromosome-level reference genomes for two strains of Caenorhabditis briggsae: an improved platform for comparative genomics.</title>
        <authorList>
            <person name="Stevens L."/>
            <person name="Andersen E."/>
        </authorList>
    </citation>
    <scope>NUCLEOTIDE SEQUENCE [LARGE SCALE GENOMIC DNA]</scope>
    <source>
        <strain evidence="2">VX34</strain>
        <tissue evidence="2">Whole-organism</tissue>
    </source>
</reference>
<feature type="compositionally biased region" description="Basic and acidic residues" evidence="1">
    <location>
        <begin position="323"/>
        <end position="346"/>
    </location>
</feature>
<evidence type="ECO:0000313" key="2">
    <source>
        <dbReference type="EMBL" id="UMM10301.1"/>
    </source>
</evidence>
<evidence type="ECO:0000313" key="3">
    <source>
        <dbReference type="Proteomes" id="UP000829354"/>
    </source>
</evidence>
<dbReference type="AlphaFoldDB" id="A0AAE9DXJ5"/>
<feature type="region of interest" description="Disordered" evidence="1">
    <location>
        <begin position="313"/>
        <end position="351"/>
    </location>
</feature>
<organism evidence="2 3">
    <name type="scientific">Caenorhabditis briggsae</name>
    <dbReference type="NCBI Taxonomy" id="6238"/>
    <lineage>
        <taxon>Eukaryota</taxon>
        <taxon>Metazoa</taxon>
        <taxon>Ecdysozoa</taxon>
        <taxon>Nematoda</taxon>
        <taxon>Chromadorea</taxon>
        <taxon>Rhabditida</taxon>
        <taxon>Rhabditina</taxon>
        <taxon>Rhabditomorpha</taxon>
        <taxon>Rhabditoidea</taxon>
        <taxon>Rhabditidae</taxon>
        <taxon>Peloderinae</taxon>
        <taxon>Caenorhabditis</taxon>
    </lineage>
</organism>
<sequence length="407" mass="46125">MSDYIGPKELSNAFKYLLAYQLDSIASDGVMPSAHGALHKLLCSCYSKNTEVVEVYEGDNGNNAQETQDQYTKRAVTGDNNNKKAILQPPPPLPMSSQFPSSDELKRRDEKVERVVRRGGDDEKKQQQSPIIVEVYDDTPHSKMMLSTVNNPYRGGGSNNNNSNDHNNSNHRMVIEDVTDDPEYSSYGNENEKPENEEEGAFVEYEKLDKTEDPAAYKVCQSTTAVNRTYNNIRPAYRMPIGGGSGSSSGSISREIRIESMNLNDVEDGARCRDKECRLGWKQHPWRSKAINIREIQAIQTTTKLLHLQEQNQRTKGLACKNVDNKNMDPRSSEAEESPRPPRPEPRSPGYQRLDYQKLEHLDRLHRQKLDHRDLFGPEPQIPGAKLRSTITIRSLSQKHELGIIRS</sequence>